<dbReference type="PANTHER" id="PTHR34405:SF3">
    <property type="entry name" value="CRISPR-ASSOCIATED ENDORIBONUCLEASE CAS2 3"/>
    <property type="match status" value="1"/>
</dbReference>
<evidence type="ECO:0000256" key="1">
    <source>
        <dbReference type="ARBA" id="ARBA00001946"/>
    </source>
</evidence>
<dbReference type="EMBL" id="CP027569">
    <property type="protein sequence ID" value="AVO27494.1"/>
    <property type="molecule type" value="Genomic_DNA"/>
</dbReference>
<sequence length="118" mass="13682">MFLKVSWIDISEGIIYPAYFLEVVAVSVKKYKTLAIYDVVETKRRNKLVKCLQHYLIRIQKSAFEGDITPKQCKTLAKNAGSIIDPQEDLLRIYVIYDVGKLYDWGKRKAQPEEVIIV</sequence>
<evidence type="ECO:0000256" key="2">
    <source>
        <dbReference type="ARBA" id="ARBA00009959"/>
    </source>
</evidence>
<comment type="cofactor">
    <cofactor evidence="1 9">
        <name>Mg(2+)</name>
        <dbReference type="ChEBI" id="CHEBI:18420"/>
    </cofactor>
</comment>
<keyword evidence="4 9" id="KW-0479">Metal-binding</keyword>
<dbReference type="CDD" id="cd09725">
    <property type="entry name" value="Cas2_I_II_III"/>
    <property type="match status" value="1"/>
</dbReference>
<feature type="binding site" evidence="9">
    <location>
        <position position="38"/>
    </location>
    <ligand>
        <name>Mg(2+)</name>
        <dbReference type="ChEBI" id="CHEBI:18420"/>
        <note>catalytic</note>
    </ligand>
</feature>
<comment type="subunit">
    <text evidence="9">Homodimer, forms a heterotetramer with a Cas1 homodimer.</text>
</comment>
<evidence type="ECO:0000256" key="6">
    <source>
        <dbReference type="ARBA" id="ARBA00022801"/>
    </source>
</evidence>
<dbReference type="Pfam" id="PF09827">
    <property type="entry name" value="CRISPR_Cas2"/>
    <property type="match status" value="1"/>
</dbReference>
<dbReference type="EC" id="3.1.-.-" evidence="9"/>
<keyword evidence="7 9" id="KW-0460">Magnesium</keyword>
<gene>
    <name evidence="9 10" type="primary">cas2</name>
    <name evidence="10" type="ORF">C6Y28_07710</name>
</gene>
<name>A0A2S0M7Q7_MEGEL</name>
<accession>A0A2S0M7Q7</accession>
<evidence type="ECO:0000256" key="5">
    <source>
        <dbReference type="ARBA" id="ARBA00022759"/>
    </source>
</evidence>
<dbReference type="InterPro" id="IPR021127">
    <property type="entry name" value="CRISPR_associated_Cas2"/>
</dbReference>
<protein>
    <recommendedName>
        <fullName evidence="9">CRISPR-associated endoribonuclease Cas2</fullName>
        <ecNumber evidence="9">3.1.-.-</ecNumber>
    </recommendedName>
</protein>
<organism evidence="10 11">
    <name type="scientific">Megasphaera elsdenii</name>
    <dbReference type="NCBI Taxonomy" id="907"/>
    <lineage>
        <taxon>Bacteria</taxon>
        <taxon>Bacillati</taxon>
        <taxon>Bacillota</taxon>
        <taxon>Negativicutes</taxon>
        <taxon>Veillonellales</taxon>
        <taxon>Veillonellaceae</taxon>
        <taxon>Megasphaera</taxon>
    </lineage>
</organism>
<dbReference type="InterPro" id="IPR019199">
    <property type="entry name" value="Virulence_VapD/CRISPR_Cas2"/>
</dbReference>
<evidence type="ECO:0000313" key="11">
    <source>
        <dbReference type="Proteomes" id="UP000238358"/>
    </source>
</evidence>
<dbReference type="SUPFAM" id="SSF143430">
    <property type="entry name" value="TTP0101/SSO1404-like"/>
    <property type="match status" value="1"/>
</dbReference>
<evidence type="ECO:0000256" key="7">
    <source>
        <dbReference type="ARBA" id="ARBA00022842"/>
    </source>
</evidence>
<evidence type="ECO:0000256" key="8">
    <source>
        <dbReference type="ARBA" id="ARBA00023118"/>
    </source>
</evidence>
<dbReference type="HAMAP" id="MF_01471">
    <property type="entry name" value="Cas2"/>
    <property type="match status" value="1"/>
</dbReference>
<dbReference type="Proteomes" id="UP000238358">
    <property type="component" value="Chromosome"/>
</dbReference>
<dbReference type="PANTHER" id="PTHR34405">
    <property type="entry name" value="CRISPR-ASSOCIATED ENDORIBONUCLEASE CAS2"/>
    <property type="match status" value="1"/>
</dbReference>
<keyword evidence="3 9" id="KW-0540">Nuclease</keyword>
<dbReference type="GO" id="GO:0051607">
    <property type="term" value="P:defense response to virus"/>
    <property type="evidence" value="ECO:0007669"/>
    <property type="project" value="UniProtKB-UniRule"/>
</dbReference>
<evidence type="ECO:0000256" key="4">
    <source>
        <dbReference type="ARBA" id="ARBA00022723"/>
    </source>
</evidence>
<proteinExistence type="inferred from homology"/>
<keyword evidence="5 9" id="KW-0255">Endonuclease</keyword>
<reference evidence="10 11" key="1">
    <citation type="journal article" date="2018" name="Genome Announc.">
        <title>Complete genomes of two Megasphaera elsdenii strains, NCIMB 702410 and ATCC 25940.</title>
        <authorList>
            <person name="Hatmaker E.A."/>
            <person name="O'Dell K."/>
            <person name="Riley L.A."/>
            <person name="Klingeman D.M."/>
            <person name="Guss A.M."/>
        </authorList>
    </citation>
    <scope>NUCLEOTIDE SEQUENCE [LARGE SCALE GENOMIC DNA]</scope>
    <source>
        <strain evidence="10 11">NCIMB702410</strain>
    </source>
</reference>
<dbReference type="GO" id="GO:0046872">
    <property type="term" value="F:metal ion binding"/>
    <property type="evidence" value="ECO:0007669"/>
    <property type="project" value="UniProtKB-UniRule"/>
</dbReference>
<dbReference type="GO" id="GO:0004521">
    <property type="term" value="F:RNA endonuclease activity"/>
    <property type="evidence" value="ECO:0007669"/>
    <property type="project" value="InterPro"/>
</dbReference>
<dbReference type="NCBIfam" id="TIGR01573">
    <property type="entry name" value="cas2"/>
    <property type="match status" value="1"/>
</dbReference>
<dbReference type="GO" id="GO:0043571">
    <property type="term" value="P:maintenance of CRISPR repeat elements"/>
    <property type="evidence" value="ECO:0007669"/>
    <property type="project" value="UniProtKB-UniRule"/>
</dbReference>
<comment type="similarity">
    <text evidence="2 9">Belongs to the CRISPR-associated endoribonuclease Cas2 protein family.</text>
</comment>
<evidence type="ECO:0000256" key="3">
    <source>
        <dbReference type="ARBA" id="ARBA00022722"/>
    </source>
</evidence>
<comment type="function">
    <text evidence="9">CRISPR (clustered regularly interspaced short palindromic repeat), is an adaptive immune system that provides protection against mobile genetic elements (viruses, transposable elements and conjugative plasmids). CRISPR clusters contain sequences complementary to antecedent mobile elements and target invading nucleic acids. CRISPR clusters are transcribed and processed into CRISPR RNA (crRNA). Functions as a ssRNA-specific endoribonuclease. Involved in the integration of spacer DNA into the CRISPR cassette.</text>
</comment>
<keyword evidence="8 9" id="KW-0051">Antiviral defense</keyword>
<evidence type="ECO:0000256" key="9">
    <source>
        <dbReference type="HAMAP-Rule" id="MF_01471"/>
    </source>
</evidence>
<dbReference type="AlphaFoldDB" id="A0A2S0M7Q7"/>
<dbReference type="Gene3D" id="3.30.70.240">
    <property type="match status" value="1"/>
</dbReference>
<dbReference type="GO" id="GO:0016787">
    <property type="term" value="F:hydrolase activity"/>
    <property type="evidence" value="ECO:0007669"/>
    <property type="project" value="UniProtKB-KW"/>
</dbReference>
<evidence type="ECO:0000313" key="10">
    <source>
        <dbReference type="EMBL" id="AVO27494.1"/>
    </source>
</evidence>
<keyword evidence="6 9" id="KW-0378">Hydrolase</keyword>